<organism evidence="1">
    <name type="scientific">Gordonia sp. MP11Mi</name>
    <dbReference type="NCBI Taxonomy" id="3022769"/>
    <lineage>
        <taxon>Bacteria</taxon>
        <taxon>Bacillati</taxon>
        <taxon>Actinomycetota</taxon>
        <taxon>Actinomycetes</taxon>
        <taxon>Mycobacteriales</taxon>
        <taxon>Gordoniaceae</taxon>
        <taxon>Gordonia</taxon>
    </lineage>
</organism>
<name>A0AA97CT71_9ACTN</name>
<dbReference type="EMBL" id="CP128986">
    <property type="protein sequence ID" value="WOC11976.1"/>
    <property type="molecule type" value="Genomic_DNA"/>
</dbReference>
<accession>A0AA97CT71</accession>
<reference evidence="1" key="1">
    <citation type="submission" date="2023-06" db="EMBL/GenBank/DDBJ databases">
        <title>Gordonia sp. nov. and Pseudochrobactrum sp. nov., two species isolated from the burying beetle Nicrophorus vespilloides.</title>
        <authorList>
            <person name="Poehlein A."/>
            <person name="Guzman J."/>
            <person name="Daniel R."/>
            <person name="Vilcinskas A."/>
        </authorList>
    </citation>
    <scope>NUCLEOTIDE SEQUENCE</scope>
    <source>
        <strain evidence="1">MP11Mi</strain>
    </source>
</reference>
<dbReference type="AlphaFoldDB" id="A0AA97CT71"/>
<protein>
    <submittedName>
        <fullName evidence="1">Uncharacterized protein</fullName>
    </submittedName>
</protein>
<proteinExistence type="predicted"/>
<sequence length="67" mass="7475">MVTSSCTFQPGAPAGTRHDVYPMVRKRIWLVWDAKNKRQPGEWDGVTTVVSKEPTGQVLCQTNGDSR</sequence>
<evidence type="ECO:0000313" key="1">
    <source>
        <dbReference type="EMBL" id="WOC11976.1"/>
    </source>
</evidence>
<gene>
    <name evidence="1" type="ORF">MP11Mi_10570</name>
</gene>